<keyword evidence="2" id="KW-1185">Reference proteome</keyword>
<evidence type="ECO:0000313" key="2">
    <source>
        <dbReference type="Proteomes" id="UP000321938"/>
    </source>
</evidence>
<dbReference type="RefSeq" id="WP_028872347.1">
    <property type="nucleotide sequence ID" value="NZ_VOSB01000019.1"/>
</dbReference>
<protein>
    <submittedName>
        <fullName evidence="1">Uncharacterized protein</fullName>
    </submittedName>
</protein>
<proteinExistence type="predicted"/>
<accession>A0A5C7B5B5</accession>
<dbReference type="OrthoDB" id="9765957at2"/>
<reference evidence="1 2" key="1">
    <citation type="submission" date="2019-08" db="EMBL/GenBank/DDBJ databases">
        <title>Genome of Psychroserpens burtonensis ACAM 167.</title>
        <authorList>
            <person name="Bowman J.P."/>
        </authorList>
    </citation>
    <scope>NUCLEOTIDE SEQUENCE [LARGE SCALE GENOMIC DNA]</scope>
    <source>
        <strain evidence="1 2">ACAM 167</strain>
    </source>
</reference>
<evidence type="ECO:0000313" key="1">
    <source>
        <dbReference type="EMBL" id="TXE16286.1"/>
    </source>
</evidence>
<sequence length="261" mass="28872">MKKLLFISLCFLVFGCEIENISSTAPYMITYAPESILTNTANLSGKVLGEGGSNITEYGIVWSETFPPNINDTKRIEGERIGFFSTNYTDFNANTTYYCASYGINEIGVAYGQIFEFTTTSEPACEPTIDNYIDLGQSNIIIDTVDYENPSGFNDGNVQFETNTWTSALRMKLRFNEIDGNFPLTGEYTTVFEYDNQSTKSNGEIVVSITDFGSGSLGGGYAQAEQKVYVENDGSDNITFIFCGVTVSDDYELTGKFTYNP</sequence>
<dbReference type="EMBL" id="VOSB01000019">
    <property type="protein sequence ID" value="TXE16286.1"/>
    <property type="molecule type" value="Genomic_DNA"/>
</dbReference>
<dbReference type="STRING" id="1123037.GCA_000425305_02583"/>
<dbReference type="PROSITE" id="PS51257">
    <property type="entry name" value="PROKAR_LIPOPROTEIN"/>
    <property type="match status" value="1"/>
</dbReference>
<name>A0A5C7B5B5_9FLAO</name>
<dbReference type="Proteomes" id="UP000321938">
    <property type="component" value="Unassembled WGS sequence"/>
</dbReference>
<organism evidence="1 2">
    <name type="scientific">Psychroserpens burtonensis</name>
    <dbReference type="NCBI Taxonomy" id="49278"/>
    <lineage>
        <taxon>Bacteria</taxon>
        <taxon>Pseudomonadati</taxon>
        <taxon>Bacteroidota</taxon>
        <taxon>Flavobacteriia</taxon>
        <taxon>Flavobacteriales</taxon>
        <taxon>Flavobacteriaceae</taxon>
        <taxon>Psychroserpens</taxon>
    </lineage>
</organism>
<dbReference type="AlphaFoldDB" id="A0A5C7B5B5"/>
<gene>
    <name evidence="1" type="ORF">ES692_13250</name>
</gene>
<comment type="caution">
    <text evidence="1">The sequence shown here is derived from an EMBL/GenBank/DDBJ whole genome shotgun (WGS) entry which is preliminary data.</text>
</comment>